<dbReference type="GO" id="GO:0008484">
    <property type="term" value="F:sulfuric ester hydrolase activity"/>
    <property type="evidence" value="ECO:0007669"/>
    <property type="project" value="TreeGrafter"/>
</dbReference>
<keyword evidence="7" id="KW-1185">Reference proteome</keyword>
<dbReference type="SUPFAM" id="SSF53649">
    <property type="entry name" value="Alkaline phosphatase-like"/>
    <property type="match status" value="2"/>
</dbReference>
<dbReference type="PANTHER" id="PTHR45953">
    <property type="entry name" value="IDURONATE 2-SULFATASE"/>
    <property type="match status" value="1"/>
</dbReference>
<dbReference type="CDD" id="cd16037">
    <property type="entry name" value="sulfatase_like"/>
    <property type="match status" value="1"/>
</dbReference>
<evidence type="ECO:0000256" key="1">
    <source>
        <dbReference type="ARBA" id="ARBA00001913"/>
    </source>
</evidence>
<dbReference type="Proteomes" id="UP001174909">
    <property type="component" value="Unassembled WGS sequence"/>
</dbReference>
<comment type="cofactor">
    <cofactor evidence="1">
        <name>Ca(2+)</name>
        <dbReference type="ChEBI" id="CHEBI:29108"/>
    </cofactor>
</comment>
<dbReference type="PROSITE" id="PS00149">
    <property type="entry name" value="SULFATASE_2"/>
    <property type="match status" value="1"/>
</dbReference>
<gene>
    <name evidence="6" type="ORF">GBAR_LOCUS4679</name>
</gene>
<dbReference type="EMBL" id="CASHTH010000683">
    <property type="protein sequence ID" value="CAI8006380.1"/>
    <property type="molecule type" value="Genomic_DNA"/>
</dbReference>
<feature type="domain" description="Sulfatase N-terminal" evidence="5">
    <location>
        <begin position="458"/>
        <end position="732"/>
    </location>
</feature>
<evidence type="ECO:0000256" key="4">
    <source>
        <dbReference type="ARBA" id="ARBA00022801"/>
    </source>
</evidence>
<dbReference type="Pfam" id="PF00884">
    <property type="entry name" value="Sulfatase"/>
    <property type="match status" value="2"/>
</dbReference>
<evidence type="ECO:0000256" key="3">
    <source>
        <dbReference type="ARBA" id="ARBA00022723"/>
    </source>
</evidence>
<dbReference type="Gene3D" id="3.40.720.10">
    <property type="entry name" value="Alkaline Phosphatase, subunit A"/>
    <property type="match status" value="2"/>
</dbReference>
<evidence type="ECO:0000313" key="7">
    <source>
        <dbReference type="Proteomes" id="UP001174909"/>
    </source>
</evidence>
<dbReference type="PANTHER" id="PTHR45953:SF1">
    <property type="entry name" value="IDURONATE 2-SULFATASE"/>
    <property type="match status" value="1"/>
</dbReference>
<dbReference type="AlphaFoldDB" id="A0AA35R7Q3"/>
<protein>
    <submittedName>
        <fullName evidence="6">Choline-sulfatase</fullName>
    </submittedName>
</protein>
<proteinExistence type="inferred from homology"/>
<accession>A0AA35R7Q3</accession>
<sequence length="787" mass="88835">MPSKQLPNLLVIMSDEHAPMYSGPYGHPLVQTPHMDRLAEEGVTFTNAYCNSPLCMPSRMSFMTGRYIHHIGAWDNAAPLRPDAVTWAHLLRSEGYDVVLSGKQHFGGMDQLHGFRSQLARDLHAERQHALTDWDNGTPPASRPWQGLAQAGPGTTEEIEVDDLAETEALAYLRDPARHEQPWALNVSFIAPHFPLVVPQRFWDLYPLDEIDLPDIPEGHLENQHPVYQRMRRMFGCVDFPEELIRRGRAGYYGLITYLDEKIGRLFKTLEETGQLENTVVVYTSDHGEMNGEHGMWRKSNFYEASARVPLQIVFPDRLPTGKRIDEVVSLVDLTATLVDIAGARSVDQLDGDSLLPLMRGAASDWKDFAFSEYLAHGVERPMAMLRKGQYKFNYSLGDAPELYDIVEDPNEFRNLADDEAYQAICQELEAQLLAEWDPVEIEKQVRASQKARILVDQSCGYAGDTRAHTPDIDQFATEGANFCNAVSGSPMCAPYRASLFTGKYASSTGMAINELRMNPNHDCFGHVLHRNGYQTSYIGKWHLWANQLGKHNDPQNSYIPPGQHRLGFDGEWSAYNFHHLYFDAYYHKDSPEKIVLPGYEPDGQTDLAIDYLQRASTSDNPFALFLSIGTPHDPWTQDNVPPADYEMFKDVDFPLPPNYRDENDPYSDTWAIMSAAERAALPEWMRVYYAMTANLDWNIGRLLQAVDDLGLRDNTIFVFTSDHGEMFGAQGRRAKNIFYEEAGARSISCPVAAANSGRTRLRCVLEHTGHHADVVVYAKSADSRGC</sequence>
<dbReference type="GO" id="GO:0005737">
    <property type="term" value="C:cytoplasm"/>
    <property type="evidence" value="ECO:0007669"/>
    <property type="project" value="TreeGrafter"/>
</dbReference>
<comment type="similarity">
    <text evidence="2">Belongs to the sulfatase family.</text>
</comment>
<dbReference type="InterPro" id="IPR024607">
    <property type="entry name" value="Sulfatase_CS"/>
</dbReference>
<evidence type="ECO:0000259" key="5">
    <source>
        <dbReference type="Pfam" id="PF00884"/>
    </source>
</evidence>
<evidence type="ECO:0000313" key="6">
    <source>
        <dbReference type="EMBL" id="CAI8006380.1"/>
    </source>
</evidence>
<keyword evidence="3" id="KW-0479">Metal-binding</keyword>
<organism evidence="6 7">
    <name type="scientific">Geodia barretti</name>
    <name type="common">Barrett's horny sponge</name>
    <dbReference type="NCBI Taxonomy" id="519541"/>
    <lineage>
        <taxon>Eukaryota</taxon>
        <taxon>Metazoa</taxon>
        <taxon>Porifera</taxon>
        <taxon>Demospongiae</taxon>
        <taxon>Heteroscleromorpha</taxon>
        <taxon>Tetractinellida</taxon>
        <taxon>Astrophorina</taxon>
        <taxon>Geodiidae</taxon>
        <taxon>Geodia</taxon>
    </lineage>
</organism>
<dbReference type="InterPro" id="IPR000917">
    <property type="entry name" value="Sulfatase_N"/>
</dbReference>
<dbReference type="InterPro" id="IPR017850">
    <property type="entry name" value="Alkaline_phosphatase_core_sf"/>
</dbReference>
<comment type="caution">
    <text evidence="6">The sequence shown here is derived from an EMBL/GenBank/DDBJ whole genome shotgun (WGS) entry which is preliminary data.</text>
</comment>
<reference evidence="6" key="1">
    <citation type="submission" date="2023-03" db="EMBL/GenBank/DDBJ databases">
        <authorList>
            <person name="Steffen K."/>
            <person name="Cardenas P."/>
        </authorList>
    </citation>
    <scope>NUCLEOTIDE SEQUENCE</scope>
</reference>
<name>A0AA35R7Q3_GEOBA</name>
<dbReference type="GO" id="GO:0046872">
    <property type="term" value="F:metal ion binding"/>
    <property type="evidence" value="ECO:0007669"/>
    <property type="project" value="UniProtKB-KW"/>
</dbReference>
<evidence type="ECO:0000256" key="2">
    <source>
        <dbReference type="ARBA" id="ARBA00008779"/>
    </source>
</evidence>
<feature type="domain" description="Sulfatase N-terminal" evidence="5">
    <location>
        <begin position="7"/>
        <end position="344"/>
    </location>
</feature>
<keyword evidence="4" id="KW-0378">Hydrolase</keyword>